<proteinExistence type="predicted"/>
<evidence type="ECO:0000256" key="3">
    <source>
        <dbReference type="SAM" id="MobiDB-lite"/>
    </source>
</evidence>
<evidence type="ECO:0000259" key="5">
    <source>
        <dbReference type="SMART" id="SM00223"/>
    </source>
</evidence>
<reference evidence="6" key="1">
    <citation type="submission" date="2021-01" db="EMBL/GenBank/DDBJ databases">
        <authorList>
            <person name="Corre E."/>
            <person name="Pelletier E."/>
            <person name="Niang G."/>
            <person name="Scheremetjew M."/>
            <person name="Finn R."/>
            <person name="Kale V."/>
            <person name="Holt S."/>
            <person name="Cochrane G."/>
            <person name="Meng A."/>
            <person name="Brown T."/>
            <person name="Cohen L."/>
        </authorList>
    </citation>
    <scope>NUCLEOTIDE SEQUENCE</scope>
    <source>
        <strain evidence="6">PLY182g</strain>
    </source>
</reference>
<keyword evidence="1" id="KW-0677">Repeat</keyword>
<dbReference type="GO" id="GO:0006508">
    <property type="term" value="P:proteolysis"/>
    <property type="evidence" value="ECO:0007669"/>
    <property type="project" value="InterPro"/>
</dbReference>
<dbReference type="Pfam" id="PF14295">
    <property type="entry name" value="PAN_4"/>
    <property type="match status" value="3"/>
</dbReference>
<evidence type="ECO:0000256" key="2">
    <source>
        <dbReference type="ARBA" id="ARBA00023157"/>
    </source>
</evidence>
<dbReference type="InterPro" id="IPR003609">
    <property type="entry name" value="Pan_app"/>
</dbReference>
<keyword evidence="4" id="KW-1133">Transmembrane helix</keyword>
<feature type="transmembrane region" description="Helical" evidence="4">
    <location>
        <begin position="26"/>
        <end position="45"/>
    </location>
</feature>
<dbReference type="Gene3D" id="3.50.4.10">
    <property type="entry name" value="Hepatocyte Growth Factor"/>
    <property type="match status" value="3"/>
</dbReference>
<dbReference type="SUPFAM" id="SSF57414">
    <property type="entry name" value="Hairpin loop containing domain-like"/>
    <property type="match status" value="1"/>
</dbReference>
<gene>
    <name evidence="6" type="ORF">CPEL01642_LOCUS7750</name>
</gene>
<dbReference type="CDD" id="cd01100">
    <property type="entry name" value="APPLE_Factor_XI_like"/>
    <property type="match status" value="1"/>
</dbReference>
<protein>
    <recommendedName>
        <fullName evidence="5">Apple domain-containing protein</fullName>
    </recommendedName>
</protein>
<feature type="domain" description="Apple" evidence="5">
    <location>
        <begin position="187"/>
        <end position="254"/>
    </location>
</feature>
<dbReference type="InterPro" id="IPR000177">
    <property type="entry name" value="Apple"/>
</dbReference>
<sequence>MGAIDRDTEAAVPPALPKQQTTKRRLFLFLALFSLLWLSLLLYVMHSLRLDEHVSMQDNLDFQGADIGSKYGIESASECSRECEAYPGCFAFTYVKSERACWLKSEGYMSKSNPNTISGSINATLAEQRRREANSSHAEEGEAAWQYNTEFDDTLDRFDDSFNGGEWGEGVAPMRNSIVSNEDIEKFNDSTTYFGNVQLHSMVRSASDCESLCVEKSTCIAWTLDKFQLLCLLRLAKTPPLRFSTDFISGALSEEQLRQRYAEWGLETGNATEDDATPYNGRPWSPLFPQNVAVMDHTDLLGGDYRELRDIDSADRCNHECEQARPNCTAWTLSKHTGACWLKGPEHSKKAQNRSAGLISGELDSATVPTVPAAASRNLSRGPAGDALTRARARV</sequence>
<dbReference type="EMBL" id="HBEY01016010">
    <property type="protein sequence ID" value="CAD8604415.1"/>
    <property type="molecule type" value="Transcribed_RNA"/>
</dbReference>
<dbReference type="SMART" id="SM00223">
    <property type="entry name" value="APPLE"/>
    <property type="match status" value="2"/>
</dbReference>
<feature type="region of interest" description="Disordered" evidence="3">
    <location>
        <begin position="373"/>
        <end position="395"/>
    </location>
</feature>
<evidence type="ECO:0000313" key="6">
    <source>
        <dbReference type="EMBL" id="CAD8604415.1"/>
    </source>
</evidence>
<feature type="domain" description="Apple" evidence="5">
    <location>
        <begin position="56"/>
        <end position="124"/>
    </location>
</feature>
<keyword evidence="4" id="KW-0472">Membrane</keyword>
<dbReference type="AlphaFoldDB" id="A0A7S0Q1M3"/>
<accession>A0A7S0Q1M3</accession>
<keyword evidence="4" id="KW-0812">Transmembrane</keyword>
<evidence type="ECO:0000256" key="4">
    <source>
        <dbReference type="SAM" id="Phobius"/>
    </source>
</evidence>
<evidence type="ECO:0000256" key="1">
    <source>
        <dbReference type="ARBA" id="ARBA00022737"/>
    </source>
</evidence>
<name>A0A7S0Q1M3_9EUKA</name>
<keyword evidence="2" id="KW-1015">Disulfide bond</keyword>
<organism evidence="6">
    <name type="scientific">Coccolithus braarudii</name>
    <dbReference type="NCBI Taxonomy" id="221442"/>
    <lineage>
        <taxon>Eukaryota</taxon>
        <taxon>Haptista</taxon>
        <taxon>Haptophyta</taxon>
        <taxon>Prymnesiophyceae</taxon>
        <taxon>Coccolithales</taxon>
        <taxon>Coccolithaceae</taxon>
        <taxon>Coccolithus</taxon>
    </lineage>
</organism>
<dbReference type="GO" id="GO:0005576">
    <property type="term" value="C:extracellular region"/>
    <property type="evidence" value="ECO:0007669"/>
    <property type="project" value="InterPro"/>
</dbReference>